<feature type="domain" description="Amidase" evidence="1">
    <location>
        <begin position="27"/>
        <end position="453"/>
    </location>
</feature>
<reference evidence="2" key="1">
    <citation type="submission" date="2020-12" db="EMBL/GenBank/DDBJ databases">
        <title>Prauserella sp. ASG 168, a novel actinomycete isolated from cave rock.</title>
        <authorList>
            <person name="Suriyachadkun C."/>
        </authorList>
    </citation>
    <scope>NUCLEOTIDE SEQUENCE</scope>
    <source>
        <strain evidence="2">ASG 168</strain>
    </source>
</reference>
<dbReference type="SUPFAM" id="SSF75304">
    <property type="entry name" value="Amidase signature (AS) enzymes"/>
    <property type="match status" value="1"/>
</dbReference>
<sequence length="473" mass="49861">MTGTELVDLSAAQLRAGYAERRFSPVEVLDAVLRRVEQHEPDLNAFSHRETDTARRQAIASARRWAAGEPLGELDGVPLTLKENIATVGAPLTSGTAAYEDAPPQTVAGPTALTTDAANAVRLGKTVMPDYGMLSSGVSSLHGISRSPWNPGWTVGGSSGGAAAAAAARFGPIHVGSDIGGSIRLPAGWLGLASLKPTFGIVPVDPPYLGRVVGPLARTVDDVATAMQVLARPDPLDRDHTRVPLGADAWHLVAGSPLTEKTVAGLRVAVHTDAGAGIPTDPAVAAIVREVARTFERAGADVEELPPFVTPDLLRQLDLFLRIRSSSDLRALSAERRARVLPYIREWALGGADRSGAEAFAAFSAVQELRAVTAAATRAFDVVLSPIAAVAAFPAHHHSPTNDPITALDHIAFTAPYNFADMPAATVNAGFLEDGRPVGVQLAGRRFADVELLRVARWYEQARPPAAVPEWPL</sequence>
<protein>
    <submittedName>
        <fullName evidence="2">Amidase</fullName>
        <ecNumber evidence="2">3.5.1.4</ecNumber>
    </submittedName>
</protein>
<evidence type="ECO:0000313" key="3">
    <source>
        <dbReference type="Proteomes" id="UP000635245"/>
    </source>
</evidence>
<gene>
    <name evidence="2" type="ORF">JHE00_32825</name>
</gene>
<proteinExistence type="predicted"/>
<dbReference type="InterPro" id="IPR036928">
    <property type="entry name" value="AS_sf"/>
</dbReference>
<keyword evidence="3" id="KW-1185">Reference proteome</keyword>
<dbReference type="GO" id="GO:0004040">
    <property type="term" value="F:amidase activity"/>
    <property type="evidence" value="ECO:0007669"/>
    <property type="project" value="UniProtKB-EC"/>
</dbReference>
<dbReference type="InterPro" id="IPR000120">
    <property type="entry name" value="Amidase"/>
</dbReference>
<accession>A0A934QZ88</accession>
<evidence type="ECO:0000259" key="1">
    <source>
        <dbReference type="Pfam" id="PF01425"/>
    </source>
</evidence>
<dbReference type="AlphaFoldDB" id="A0A934QZ88"/>
<keyword evidence="2" id="KW-0378">Hydrolase</keyword>
<dbReference type="EC" id="3.5.1.4" evidence="2"/>
<dbReference type="PANTHER" id="PTHR11895:SF173">
    <property type="entry name" value="GLUTAMYL-TRNA AMIDOTRANSFERASE SUBUNIT A"/>
    <property type="match status" value="1"/>
</dbReference>
<evidence type="ECO:0000313" key="2">
    <source>
        <dbReference type="EMBL" id="MBK1789141.1"/>
    </source>
</evidence>
<dbReference type="Gene3D" id="3.90.1300.10">
    <property type="entry name" value="Amidase signature (AS) domain"/>
    <property type="match status" value="1"/>
</dbReference>
<name>A0A934QZ88_9PSEU</name>
<organism evidence="2 3">
    <name type="scientific">Prauserella cavernicola</name>
    <dbReference type="NCBI Taxonomy" id="2800127"/>
    <lineage>
        <taxon>Bacteria</taxon>
        <taxon>Bacillati</taxon>
        <taxon>Actinomycetota</taxon>
        <taxon>Actinomycetes</taxon>
        <taxon>Pseudonocardiales</taxon>
        <taxon>Pseudonocardiaceae</taxon>
        <taxon>Prauserella</taxon>
    </lineage>
</organism>
<dbReference type="EMBL" id="JAENJH010000014">
    <property type="protein sequence ID" value="MBK1789141.1"/>
    <property type="molecule type" value="Genomic_DNA"/>
</dbReference>
<dbReference type="Proteomes" id="UP000635245">
    <property type="component" value="Unassembled WGS sequence"/>
</dbReference>
<dbReference type="PANTHER" id="PTHR11895">
    <property type="entry name" value="TRANSAMIDASE"/>
    <property type="match status" value="1"/>
</dbReference>
<dbReference type="Pfam" id="PF01425">
    <property type="entry name" value="Amidase"/>
    <property type="match status" value="1"/>
</dbReference>
<dbReference type="InterPro" id="IPR023631">
    <property type="entry name" value="Amidase_dom"/>
</dbReference>
<comment type="caution">
    <text evidence="2">The sequence shown here is derived from an EMBL/GenBank/DDBJ whole genome shotgun (WGS) entry which is preliminary data.</text>
</comment>
<dbReference type="NCBIfam" id="NF005450">
    <property type="entry name" value="PRK07042.1"/>
    <property type="match status" value="1"/>
</dbReference>